<proteinExistence type="predicted"/>
<evidence type="ECO:0000313" key="2">
    <source>
        <dbReference type="EMBL" id="OGD75526.1"/>
    </source>
</evidence>
<feature type="transmembrane region" description="Helical" evidence="1">
    <location>
        <begin position="5"/>
        <end position="25"/>
    </location>
</feature>
<dbReference type="EMBL" id="MFAK01000002">
    <property type="protein sequence ID" value="OGD75526.1"/>
    <property type="molecule type" value="Genomic_DNA"/>
</dbReference>
<protein>
    <submittedName>
        <fullName evidence="2">Uncharacterized protein</fullName>
    </submittedName>
</protein>
<sequence>MRKFYFTFLISYLIGIGLLFVYAMIMSRVVSLVNPQLSLSLYIIGVTTFTPIIIASIFILISRYRRLPIMPWYLLDILIFILFTPIWFLALRTWSYFTQGPPQVSFALDKNFTANALIQYLMLASILYLINSWVLRRKIENYR</sequence>
<accession>A0A1F5F7D7</accession>
<dbReference type="AlphaFoldDB" id="A0A1F5F7D7"/>
<keyword evidence="1" id="KW-1133">Transmembrane helix</keyword>
<keyword evidence="1" id="KW-0472">Membrane</keyword>
<feature type="transmembrane region" description="Helical" evidence="1">
    <location>
        <begin position="117"/>
        <end position="135"/>
    </location>
</feature>
<reference evidence="2 3" key="1">
    <citation type="journal article" date="2016" name="Nat. Commun.">
        <title>Thousands of microbial genomes shed light on interconnected biogeochemical processes in an aquifer system.</title>
        <authorList>
            <person name="Anantharaman K."/>
            <person name="Brown C.T."/>
            <person name="Hug L.A."/>
            <person name="Sharon I."/>
            <person name="Castelle C.J."/>
            <person name="Probst A.J."/>
            <person name="Thomas B.C."/>
            <person name="Singh A."/>
            <person name="Wilkins M.J."/>
            <person name="Karaoz U."/>
            <person name="Brodie E.L."/>
            <person name="Williams K.H."/>
            <person name="Hubbard S.S."/>
            <person name="Banfield J.F."/>
        </authorList>
    </citation>
    <scope>NUCLEOTIDE SEQUENCE [LARGE SCALE GENOMIC DNA]</scope>
</reference>
<evidence type="ECO:0000313" key="3">
    <source>
        <dbReference type="Proteomes" id="UP000176191"/>
    </source>
</evidence>
<feature type="transmembrane region" description="Helical" evidence="1">
    <location>
        <begin position="37"/>
        <end position="61"/>
    </location>
</feature>
<feature type="transmembrane region" description="Helical" evidence="1">
    <location>
        <begin position="73"/>
        <end position="97"/>
    </location>
</feature>
<gene>
    <name evidence="2" type="ORF">A2228_03435</name>
</gene>
<name>A0A1F5F7D7_9BACT</name>
<dbReference type="Proteomes" id="UP000176191">
    <property type="component" value="Unassembled WGS sequence"/>
</dbReference>
<evidence type="ECO:0000256" key="1">
    <source>
        <dbReference type="SAM" id="Phobius"/>
    </source>
</evidence>
<keyword evidence="1" id="KW-0812">Transmembrane</keyword>
<organism evidence="2 3">
    <name type="scientific">Candidatus Collierbacteria bacterium RIFOXYA2_FULL_46_10</name>
    <dbReference type="NCBI Taxonomy" id="1817726"/>
    <lineage>
        <taxon>Bacteria</taxon>
        <taxon>Candidatus Collieribacteriota</taxon>
    </lineage>
</organism>
<comment type="caution">
    <text evidence="2">The sequence shown here is derived from an EMBL/GenBank/DDBJ whole genome shotgun (WGS) entry which is preliminary data.</text>
</comment>